<evidence type="ECO:0000313" key="2">
    <source>
        <dbReference type="Proteomes" id="UP001064262"/>
    </source>
</evidence>
<keyword evidence="2" id="KW-1185">Reference proteome</keyword>
<dbReference type="AlphaFoldDB" id="A0A9J6PIC0"/>
<proteinExistence type="predicted"/>
<name>A0A9J6PIC0_9GAMM</name>
<evidence type="ECO:0000313" key="1">
    <source>
        <dbReference type="EMBL" id="MCU5776219.1"/>
    </source>
</evidence>
<protein>
    <submittedName>
        <fullName evidence="1">Uncharacterized protein</fullName>
    </submittedName>
</protein>
<reference evidence="1" key="1">
    <citation type="submission" date="2022-09" db="EMBL/GenBank/DDBJ databases">
        <title>Winslowiella arboricola sp. nov., isolated from bleeding cankers on broadleaf hosts.</title>
        <authorList>
            <person name="Brady C."/>
            <person name="Kaur S."/>
            <person name="Crampton B."/>
            <person name="Maddock D."/>
            <person name="Arnold D."/>
            <person name="Denman S."/>
        </authorList>
    </citation>
    <scope>NUCLEOTIDE SEQUENCE</scope>
    <source>
        <strain evidence="1">BAC 15a-03b</strain>
    </source>
</reference>
<organism evidence="1 2">
    <name type="scientific">Winslowiella arboricola</name>
    <dbReference type="NCBI Taxonomy" id="2978220"/>
    <lineage>
        <taxon>Bacteria</taxon>
        <taxon>Pseudomonadati</taxon>
        <taxon>Pseudomonadota</taxon>
        <taxon>Gammaproteobacteria</taxon>
        <taxon>Enterobacterales</taxon>
        <taxon>Erwiniaceae</taxon>
        <taxon>Winslowiella</taxon>
    </lineage>
</organism>
<comment type="caution">
    <text evidence="1">The sequence shown here is derived from an EMBL/GenBank/DDBJ whole genome shotgun (WGS) entry which is preliminary data.</text>
</comment>
<dbReference type="RefSeq" id="WP_267141750.1">
    <property type="nucleotide sequence ID" value="NZ_JAODIL010000062.1"/>
</dbReference>
<dbReference type="EMBL" id="JAODIM010000032">
    <property type="protein sequence ID" value="MCU5776219.1"/>
    <property type="molecule type" value="Genomic_DNA"/>
</dbReference>
<accession>A0A9J6PIC0</accession>
<gene>
    <name evidence="1" type="ORF">N5923_01750</name>
</gene>
<dbReference type="Proteomes" id="UP001064262">
    <property type="component" value="Unassembled WGS sequence"/>
</dbReference>
<sequence>MSITVNGGDKAVKTAQSVAKNQCDPHQKCAFWYRIANDNISFRSESDNEQTRFTAAPV</sequence>